<comment type="function">
    <text evidence="7">Thiol-specific peroxidase that catalyzes the reduction of hydrogen peroxide and organic hydroperoxides to water and alcohols, respectively. Plays a role in cell protection against oxidative stress by detoxifying peroxides.</text>
</comment>
<name>A0A090MTV8_STRRB</name>
<evidence type="ECO:0000256" key="7">
    <source>
        <dbReference type="ARBA" id="ARBA00037420"/>
    </source>
</evidence>
<comment type="similarity">
    <text evidence="5">Belongs to the peroxiredoxin family. Prx6 subfamily.</text>
</comment>
<dbReference type="GO" id="GO:0051920">
    <property type="term" value="F:peroxiredoxin activity"/>
    <property type="evidence" value="ECO:0007669"/>
    <property type="project" value="InterPro"/>
</dbReference>
<evidence type="ECO:0000259" key="11">
    <source>
        <dbReference type="PROSITE" id="PS51352"/>
    </source>
</evidence>
<dbReference type="Pfam" id="PF10417">
    <property type="entry name" value="1-cysPrx_C"/>
    <property type="match status" value="1"/>
</dbReference>
<dbReference type="GO" id="GO:0045454">
    <property type="term" value="P:cell redox homeostasis"/>
    <property type="evidence" value="ECO:0007669"/>
    <property type="project" value="TreeGrafter"/>
</dbReference>
<feature type="active site" description="Cysteine sulfenic acid (-SOH) intermediate; for peroxidase activity" evidence="10">
    <location>
        <position position="46"/>
    </location>
</feature>
<evidence type="ECO:0000256" key="10">
    <source>
        <dbReference type="PIRSR" id="PIRSR000239-1"/>
    </source>
</evidence>
<dbReference type="SUPFAM" id="SSF52833">
    <property type="entry name" value="Thioredoxin-like"/>
    <property type="match status" value="1"/>
</dbReference>
<reference evidence="12 13" key="1">
    <citation type="submission" date="2014-09" db="EMBL/GenBank/DDBJ databases">
        <authorList>
            <person name="Martin A.A."/>
        </authorList>
    </citation>
    <scope>NUCLEOTIDE SEQUENCE</scope>
    <source>
        <strain evidence="13">ED321</strain>
        <strain evidence="12">ED321 Heterogonic</strain>
    </source>
</reference>
<keyword evidence="4 9" id="KW-0676">Redox-active center</keyword>
<dbReference type="PROSITE" id="PS51352">
    <property type="entry name" value="THIOREDOXIN_2"/>
    <property type="match status" value="1"/>
</dbReference>
<dbReference type="WBParaSite" id="SRAE_1000007400.1">
    <property type="protein sequence ID" value="SRAE_1000007400.1"/>
    <property type="gene ID" value="WBGene00256668"/>
</dbReference>
<dbReference type="InterPro" id="IPR013766">
    <property type="entry name" value="Thioredoxin_domain"/>
</dbReference>
<dbReference type="PANTHER" id="PTHR43503">
    <property type="entry name" value="MCG48959-RELATED"/>
    <property type="match status" value="1"/>
</dbReference>
<dbReference type="GeneID" id="36374163"/>
<evidence type="ECO:0000256" key="3">
    <source>
        <dbReference type="ARBA" id="ARBA00023002"/>
    </source>
</evidence>
<sequence length="231" mass="25993">MTLKLGDKFPNFSCITSHGKIDDFHQWLDSSWGILFSHPADFTPVCTTELAKAVELVPEFKKRNVKIIALSIDDEISHVKWCDDIIEYGKHVGLLENHYEKTSFPFPIIADVNRELATKLGMLDPEEIGSDGMPLTARAVFIIGPTKELKLSILYPATTGRNFDEILRVIDSLQLTSVKKVATPVNWKNGDKCMIIPSLSNEDAETLFGKNIDSINVPSKKNYLRLTHIHQ</sequence>
<dbReference type="PANTHER" id="PTHR43503:SF4">
    <property type="entry name" value="PEROXIREDOXIN-6"/>
    <property type="match status" value="1"/>
</dbReference>
<keyword evidence="13" id="KW-1185">Reference proteome</keyword>
<dbReference type="Gene3D" id="3.30.1020.10">
    <property type="entry name" value="Antioxidant, Horf6, Chain A, domain2"/>
    <property type="match status" value="1"/>
</dbReference>
<dbReference type="Proteomes" id="UP000035682">
    <property type="component" value="Unplaced"/>
</dbReference>
<evidence type="ECO:0000256" key="4">
    <source>
        <dbReference type="ARBA" id="ARBA00023284"/>
    </source>
</evidence>
<dbReference type="PIRSF" id="PIRSF000239">
    <property type="entry name" value="AHPC"/>
    <property type="match status" value="1"/>
</dbReference>
<evidence type="ECO:0000256" key="6">
    <source>
        <dbReference type="ARBA" id="ARBA00026176"/>
    </source>
</evidence>
<dbReference type="FunFam" id="3.30.1020.10:FF:000001">
    <property type="entry name" value="1-Cys peroxiredoxin"/>
    <property type="match status" value="1"/>
</dbReference>
<evidence type="ECO:0000256" key="1">
    <source>
        <dbReference type="ARBA" id="ARBA00022559"/>
    </source>
</evidence>
<dbReference type="InterPro" id="IPR045020">
    <property type="entry name" value="PRX_1cys"/>
</dbReference>
<dbReference type="FunFam" id="3.40.30.10:FF:000011">
    <property type="entry name" value="Peroxiredoxin PRX1"/>
    <property type="match status" value="1"/>
</dbReference>
<dbReference type="InterPro" id="IPR000866">
    <property type="entry name" value="AhpC/TSA"/>
</dbReference>
<evidence type="ECO:0000256" key="2">
    <source>
        <dbReference type="ARBA" id="ARBA00022862"/>
    </source>
</evidence>
<evidence type="ECO:0000313" key="12">
    <source>
        <dbReference type="EMBL" id="CEF61798.1"/>
    </source>
</evidence>
<dbReference type="RefSeq" id="XP_024501000.1">
    <property type="nucleotide sequence ID" value="XM_024646865.1"/>
</dbReference>
<evidence type="ECO:0000256" key="8">
    <source>
        <dbReference type="ARBA" id="ARBA00051132"/>
    </source>
</evidence>
<dbReference type="EMBL" id="LN609528">
    <property type="protein sequence ID" value="CEF61798.1"/>
    <property type="molecule type" value="Genomic_DNA"/>
</dbReference>
<dbReference type="STRING" id="34506.A0A090MTV8"/>
<evidence type="ECO:0000313" key="15">
    <source>
        <dbReference type="WormBase" id="SRAE_1000007400"/>
    </source>
</evidence>
<dbReference type="CTD" id="36374163"/>
<proteinExistence type="inferred from homology"/>
<dbReference type="OMA" id="HGPMNIP"/>
<dbReference type="InterPro" id="IPR036249">
    <property type="entry name" value="Thioredoxin-like_sf"/>
</dbReference>
<reference evidence="14" key="2">
    <citation type="submission" date="2020-12" db="UniProtKB">
        <authorList>
            <consortium name="WormBaseParasite"/>
        </authorList>
    </citation>
    <scope>IDENTIFICATION</scope>
</reference>
<evidence type="ECO:0000256" key="5">
    <source>
        <dbReference type="ARBA" id="ARBA00025719"/>
    </source>
</evidence>
<keyword evidence="2 9" id="KW-0049">Antioxidant</keyword>
<gene>
    <name evidence="12 14 15" type="ORF">SRAE_1000007400</name>
</gene>
<dbReference type="GO" id="GO:0005829">
    <property type="term" value="C:cytosol"/>
    <property type="evidence" value="ECO:0007669"/>
    <property type="project" value="TreeGrafter"/>
</dbReference>
<feature type="domain" description="Thioredoxin" evidence="11">
    <location>
        <begin position="3"/>
        <end position="175"/>
    </location>
</feature>
<dbReference type="Pfam" id="PF00578">
    <property type="entry name" value="AhpC-TSA"/>
    <property type="match status" value="1"/>
</dbReference>
<dbReference type="CDD" id="cd03016">
    <property type="entry name" value="PRX_1cys"/>
    <property type="match status" value="1"/>
</dbReference>
<dbReference type="InterPro" id="IPR024706">
    <property type="entry name" value="Peroxiredoxin_AhpC-typ"/>
</dbReference>
<organism evidence="12">
    <name type="scientific">Strongyloides ratti</name>
    <name type="common">Parasitic roundworm</name>
    <dbReference type="NCBI Taxonomy" id="34506"/>
    <lineage>
        <taxon>Eukaryota</taxon>
        <taxon>Metazoa</taxon>
        <taxon>Ecdysozoa</taxon>
        <taxon>Nematoda</taxon>
        <taxon>Chromadorea</taxon>
        <taxon>Rhabditida</taxon>
        <taxon>Tylenchina</taxon>
        <taxon>Panagrolaimomorpha</taxon>
        <taxon>Strongyloidoidea</taxon>
        <taxon>Strongyloididae</taxon>
        <taxon>Strongyloides</taxon>
    </lineage>
</organism>
<keyword evidence="3 9" id="KW-0560">Oxidoreductase</keyword>
<comment type="catalytic activity">
    <reaction evidence="8">
        <text>a hydroperoxide + [protein]-dithiol = [protein]-disulfide + an alcohol + H2O</text>
        <dbReference type="Rhea" id="RHEA:10008"/>
        <dbReference type="Rhea" id="RHEA-COMP:10593"/>
        <dbReference type="Rhea" id="RHEA-COMP:10594"/>
        <dbReference type="ChEBI" id="CHEBI:15377"/>
        <dbReference type="ChEBI" id="CHEBI:29950"/>
        <dbReference type="ChEBI" id="CHEBI:30879"/>
        <dbReference type="ChEBI" id="CHEBI:35924"/>
        <dbReference type="ChEBI" id="CHEBI:50058"/>
    </reaction>
</comment>
<protein>
    <recommendedName>
        <fullName evidence="6">1-Cys peroxiredoxin</fullName>
    </recommendedName>
</protein>
<keyword evidence="1 9" id="KW-0575">Peroxidase</keyword>
<dbReference type="GO" id="GO:0005739">
    <property type="term" value="C:mitochondrion"/>
    <property type="evidence" value="ECO:0007669"/>
    <property type="project" value="TreeGrafter"/>
</dbReference>
<dbReference type="WormBase" id="SRAE_1000007400">
    <property type="protein sequence ID" value="SRP05573"/>
    <property type="gene ID" value="WBGene00256668"/>
</dbReference>
<dbReference type="InterPro" id="IPR019479">
    <property type="entry name" value="Peroxiredoxin_C"/>
</dbReference>
<dbReference type="Gene3D" id="3.40.30.10">
    <property type="entry name" value="Glutaredoxin"/>
    <property type="match status" value="1"/>
</dbReference>
<evidence type="ECO:0000313" key="13">
    <source>
        <dbReference type="Proteomes" id="UP000035682"/>
    </source>
</evidence>
<accession>A0A090MTV8</accession>
<evidence type="ECO:0000256" key="9">
    <source>
        <dbReference type="PIRNR" id="PIRNR000239"/>
    </source>
</evidence>
<evidence type="ECO:0000313" key="14">
    <source>
        <dbReference type="WBParaSite" id="SRAE_1000007400.1"/>
    </source>
</evidence>
<dbReference type="AlphaFoldDB" id="A0A090MTV8"/>
<dbReference type="OrthoDB" id="2996783at2759"/>